<feature type="transmembrane region" description="Helical" evidence="6">
    <location>
        <begin position="137"/>
        <end position="161"/>
    </location>
</feature>
<dbReference type="InterPro" id="IPR001958">
    <property type="entry name" value="Tet-R_TetA/multi-R_MdtG-like"/>
</dbReference>
<keyword evidence="3 6" id="KW-0812">Transmembrane</keyword>
<dbReference type="InterPro" id="IPR011701">
    <property type="entry name" value="MFS"/>
</dbReference>
<dbReference type="Pfam" id="PF07690">
    <property type="entry name" value="MFS_1"/>
    <property type="match status" value="1"/>
</dbReference>
<evidence type="ECO:0000256" key="6">
    <source>
        <dbReference type="SAM" id="Phobius"/>
    </source>
</evidence>
<dbReference type="PANTHER" id="PTHR23513">
    <property type="entry name" value="INTEGRAL MEMBRANE EFFLUX PROTEIN-RELATED"/>
    <property type="match status" value="1"/>
</dbReference>
<feature type="transmembrane region" description="Helical" evidence="6">
    <location>
        <begin position="241"/>
        <end position="261"/>
    </location>
</feature>
<name>A0ABS2ANX9_9ACTN</name>
<feature type="transmembrane region" description="Helical" evidence="6">
    <location>
        <begin position="300"/>
        <end position="319"/>
    </location>
</feature>
<evidence type="ECO:0000256" key="2">
    <source>
        <dbReference type="ARBA" id="ARBA00022475"/>
    </source>
</evidence>
<keyword evidence="4 6" id="KW-1133">Transmembrane helix</keyword>
<dbReference type="Gene3D" id="1.20.1250.20">
    <property type="entry name" value="MFS general substrate transporter like domains"/>
    <property type="match status" value="1"/>
</dbReference>
<dbReference type="InterPro" id="IPR020846">
    <property type="entry name" value="MFS_dom"/>
</dbReference>
<evidence type="ECO:0000313" key="8">
    <source>
        <dbReference type="EMBL" id="MBM2621519.1"/>
    </source>
</evidence>
<dbReference type="PANTHER" id="PTHR23513:SF11">
    <property type="entry name" value="STAPHYLOFERRIN A TRANSPORTER"/>
    <property type="match status" value="1"/>
</dbReference>
<feature type="transmembrane region" description="Helical" evidence="6">
    <location>
        <begin position="359"/>
        <end position="380"/>
    </location>
</feature>
<comment type="caution">
    <text evidence="8">The sequence shown here is derived from an EMBL/GenBank/DDBJ whole genome shotgun (WGS) entry which is preliminary data.</text>
</comment>
<reference evidence="8 9" key="1">
    <citation type="submission" date="2021-01" db="EMBL/GenBank/DDBJ databases">
        <title>Actinoplanes sp. nov. LDG1-06 isolated from lichen.</title>
        <authorList>
            <person name="Saeng-In P."/>
            <person name="Phongsopitanun W."/>
            <person name="Kanchanasin P."/>
            <person name="Yuki M."/>
            <person name="Kudo T."/>
            <person name="Ohkuma M."/>
            <person name="Tanasupawat S."/>
        </authorList>
    </citation>
    <scope>NUCLEOTIDE SEQUENCE [LARGE SCALE GENOMIC DNA]</scope>
    <source>
        <strain evidence="8 9">LDG1-06</strain>
    </source>
</reference>
<accession>A0ABS2ANX9</accession>
<sequence>MSSSFVLARYVGAAVFARLADEGARVSILLLVLERTGDEALAGLLIAALMVPHVLAAPVVGAVADAVRSRRLLYPVAYLAYAACLAAAAAMIGRSTAGAVLVLVLAGCVAPLLIGGLSSLLGDLVPDRLERAFGLDVMSYSVAGIAGPALAAVLAGLAGAAWSTVGLAALVLAAAVLVITLPLPSATRRRRLASPLAAFALMWRRPRLGGVTAGTVFSMVGTGALPLVAALIAAGEHRPELTGVILSAGAAGGLIGSLLCTRWPIRRWRPERVVIVCLAATALPYLILIVLPVGWAGLPFFALAGGLGAPVSVAVFAVRDQESPPGLRTQVFSLGAGLKVTAAATGAAAAGLAAGAGAAVILAAVGICQLLGAVAVLAVGRVTPTSPQPRSIVSQAN</sequence>
<keyword evidence="5 6" id="KW-0472">Membrane</keyword>
<protein>
    <submittedName>
        <fullName evidence="8">MFS transporter</fullName>
    </submittedName>
</protein>
<comment type="subcellular location">
    <subcellularLocation>
        <location evidence="1">Cell membrane</location>
        <topology evidence="1">Multi-pass membrane protein</topology>
    </subcellularLocation>
</comment>
<evidence type="ECO:0000256" key="1">
    <source>
        <dbReference type="ARBA" id="ARBA00004651"/>
    </source>
</evidence>
<feature type="domain" description="Major facilitator superfamily (MFS) profile" evidence="7">
    <location>
        <begin position="1"/>
        <end position="390"/>
    </location>
</feature>
<evidence type="ECO:0000256" key="3">
    <source>
        <dbReference type="ARBA" id="ARBA00022692"/>
    </source>
</evidence>
<dbReference type="SUPFAM" id="SSF103473">
    <property type="entry name" value="MFS general substrate transporter"/>
    <property type="match status" value="1"/>
</dbReference>
<feature type="transmembrane region" description="Helical" evidence="6">
    <location>
        <begin position="72"/>
        <end position="93"/>
    </location>
</feature>
<dbReference type="PRINTS" id="PR01035">
    <property type="entry name" value="TCRTETA"/>
</dbReference>
<evidence type="ECO:0000256" key="5">
    <source>
        <dbReference type="ARBA" id="ARBA00023136"/>
    </source>
</evidence>
<dbReference type="EMBL" id="JAENHP010000020">
    <property type="protein sequence ID" value="MBM2621519.1"/>
    <property type="molecule type" value="Genomic_DNA"/>
</dbReference>
<organism evidence="8 9">
    <name type="scientific">Paractinoplanes ovalisporus</name>
    <dbReference type="NCBI Taxonomy" id="2810368"/>
    <lineage>
        <taxon>Bacteria</taxon>
        <taxon>Bacillati</taxon>
        <taxon>Actinomycetota</taxon>
        <taxon>Actinomycetes</taxon>
        <taxon>Micromonosporales</taxon>
        <taxon>Micromonosporaceae</taxon>
        <taxon>Paractinoplanes</taxon>
    </lineage>
</organism>
<feature type="transmembrane region" description="Helical" evidence="6">
    <location>
        <begin position="40"/>
        <end position="60"/>
    </location>
</feature>
<feature type="transmembrane region" description="Helical" evidence="6">
    <location>
        <begin position="99"/>
        <end position="125"/>
    </location>
</feature>
<dbReference type="PROSITE" id="PS50850">
    <property type="entry name" value="MFS"/>
    <property type="match status" value="1"/>
</dbReference>
<evidence type="ECO:0000259" key="7">
    <source>
        <dbReference type="PROSITE" id="PS50850"/>
    </source>
</evidence>
<proteinExistence type="predicted"/>
<dbReference type="InterPro" id="IPR036259">
    <property type="entry name" value="MFS_trans_sf"/>
</dbReference>
<dbReference type="Proteomes" id="UP000632138">
    <property type="component" value="Unassembled WGS sequence"/>
</dbReference>
<dbReference type="RefSeq" id="WP_203381496.1">
    <property type="nucleotide sequence ID" value="NZ_JAENHP010000020.1"/>
</dbReference>
<evidence type="ECO:0000256" key="4">
    <source>
        <dbReference type="ARBA" id="ARBA00022989"/>
    </source>
</evidence>
<gene>
    <name evidence="8" type="ORF">JIG36_39045</name>
</gene>
<keyword evidence="2" id="KW-1003">Cell membrane</keyword>
<feature type="transmembrane region" description="Helical" evidence="6">
    <location>
        <begin position="331"/>
        <end position="353"/>
    </location>
</feature>
<feature type="transmembrane region" description="Helical" evidence="6">
    <location>
        <begin position="167"/>
        <end position="187"/>
    </location>
</feature>
<evidence type="ECO:0000313" key="9">
    <source>
        <dbReference type="Proteomes" id="UP000632138"/>
    </source>
</evidence>
<feature type="transmembrane region" description="Helical" evidence="6">
    <location>
        <begin position="208"/>
        <end position="235"/>
    </location>
</feature>
<feature type="transmembrane region" description="Helical" evidence="6">
    <location>
        <begin position="273"/>
        <end position="294"/>
    </location>
</feature>
<keyword evidence="9" id="KW-1185">Reference proteome</keyword>